<accession>A0AAE0BNW0</accession>
<reference evidence="2 3" key="1">
    <citation type="journal article" date="2015" name="Genome Biol. Evol.">
        <title>Comparative Genomics of a Bacterivorous Green Alga Reveals Evolutionary Causalities and Consequences of Phago-Mixotrophic Mode of Nutrition.</title>
        <authorList>
            <person name="Burns J.A."/>
            <person name="Paasch A."/>
            <person name="Narechania A."/>
            <person name="Kim E."/>
        </authorList>
    </citation>
    <scope>NUCLEOTIDE SEQUENCE [LARGE SCALE GENOMIC DNA]</scope>
    <source>
        <strain evidence="2 3">PLY_AMNH</strain>
    </source>
</reference>
<feature type="compositionally biased region" description="Basic and acidic residues" evidence="1">
    <location>
        <begin position="69"/>
        <end position="90"/>
    </location>
</feature>
<proteinExistence type="predicted"/>
<gene>
    <name evidence="2" type="ORF">CYMTET_50095</name>
</gene>
<keyword evidence="3" id="KW-1185">Reference proteome</keyword>
<evidence type="ECO:0000313" key="2">
    <source>
        <dbReference type="EMBL" id="KAK3240016.1"/>
    </source>
</evidence>
<name>A0AAE0BNW0_9CHLO</name>
<dbReference type="AlphaFoldDB" id="A0AAE0BNW0"/>
<dbReference type="EMBL" id="LGRX02033759">
    <property type="protein sequence ID" value="KAK3240016.1"/>
    <property type="molecule type" value="Genomic_DNA"/>
</dbReference>
<protein>
    <submittedName>
        <fullName evidence="2">Uncharacterized protein</fullName>
    </submittedName>
</protein>
<comment type="caution">
    <text evidence="2">The sequence shown here is derived from an EMBL/GenBank/DDBJ whole genome shotgun (WGS) entry which is preliminary data.</text>
</comment>
<dbReference type="Proteomes" id="UP001190700">
    <property type="component" value="Unassembled WGS sequence"/>
</dbReference>
<feature type="region of interest" description="Disordered" evidence="1">
    <location>
        <begin position="1"/>
        <end position="117"/>
    </location>
</feature>
<organism evidence="2 3">
    <name type="scientific">Cymbomonas tetramitiformis</name>
    <dbReference type="NCBI Taxonomy" id="36881"/>
    <lineage>
        <taxon>Eukaryota</taxon>
        <taxon>Viridiplantae</taxon>
        <taxon>Chlorophyta</taxon>
        <taxon>Pyramimonadophyceae</taxon>
        <taxon>Pyramimonadales</taxon>
        <taxon>Pyramimonadaceae</taxon>
        <taxon>Cymbomonas</taxon>
    </lineage>
</organism>
<sequence>MKTPAKSTAKVAGGQKVSPAVGSAATSDATHTQEDEPDEEVLSWEGDDMGEQLEALAVPAQDDEQSEEEERRSSPPEKETREKRKAKEQADALGVLKNLLTEQSLQDARARPAPQTLEEKRDLQDIENVHQLMAQELAALKMQNELLYKGLEEAKAAAELARAEGK</sequence>
<evidence type="ECO:0000313" key="3">
    <source>
        <dbReference type="Proteomes" id="UP001190700"/>
    </source>
</evidence>
<feature type="compositionally biased region" description="Acidic residues" evidence="1">
    <location>
        <begin position="35"/>
        <end position="51"/>
    </location>
</feature>
<evidence type="ECO:0000256" key="1">
    <source>
        <dbReference type="SAM" id="MobiDB-lite"/>
    </source>
</evidence>